<sequence>MTGPTTAEGRETFKDVFGGSLKQPTNPLKIAIFLALGALGTVFAIYVIFVYVPEEGFPAIRQWWARLGTLPWWDEYQASFQILMGTFATFLITVFPVTMLGEAIVDLRNEMPLRRIGQELVVIRELTDQGVGYLEGDTTVQVPWAQIQELRSMDLPALEGKLFFVVELKSPIHERGRLVFWDGQDYWTSIAGRLRERLAAYRAGGSNGDKIGVGSDEKLS</sequence>
<dbReference type="STRING" id="1123029.SAMN02745172_03672"/>
<proteinExistence type="predicted"/>
<dbReference type="RefSeq" id="WP_073631394.1">
    <property type="nucleotide sequence ID" value="NZ_FRXO01000009.1"/>
</dbReference>
<dbReference type="OrthoDB" id="8440351at2"/>
<evidence type="ECO:0000256" key="1">
    <source>
        <dbReference type="SAM" id="Phobius"/>
    </source>
</evidence>
<feature type="transmembrane region" description="Helical" evidence="1">
    <location>
        <begin position="30"/>
        <end position="52"/>
    </location>
</feature>
<evidence type="ECO:0000313" key="3">
    <source>
        <dbReference type="Proteomes" id="UP000186406"/>
    </source>
</evidence>
<protein>
    <submittedName>
        <fullName evidence="2">Uncharacterized protein</fullName>
    </submittedName>
</protein>
<gene>
    <name evidence="2" type="ORF">SAMN02745172_03672</name>
</gene>
<dbReference type="EMBL" id="FRXO01000009">
    <property type="protein sequence ID" value="SHO67010.1"/>
    <property type="molecule type" value="Genomic_DNA"/>
</dbReference>
<reference evidence="2 3" key="1">
    <citation type="submission" date="2016-12" db="EMBL/GenBank/DDBJ databases">
        <authorList>
            <person name="Song W.-J."/>
            <person name="Kurnit D.M."/>
        </authorList>
    </citation>
    <scope>NUCLEOTIDE SEQUENCE [LARGE SCALE GENOMIC DNA]</scope>
    <source>
        <strain evidence="2 3">DSM 19599</strain>
    </source>
</reference>
<evidence type="ECO:0000313" key="2">
    <source>
        <dbReference type="EMBL" id="SHO67010.1"/>
    </source>
</evidence>
<keyword evidence="1" id="KW-1133">Transmembrane helix</keyword>
<dbReference type="AlphaFoldDB" id="A0A1M7ZQ18"/>
<keyword evidence="3" id="KW-1185">Reference proteome</keyword>
<dbReference type="Proteomes" id="UP000186406">
    <property type="component" value="Unassembled WGS sequence"/>
</dbReference>
<keyword evidence="1" id="KW-0472">Membrane</keyword>
<accession>A0A1M7ZQ18</accession>
<organism evidence="2 3">
    <name type="scientific">Pseudoxanthobacter soli DSM 19599</name>
    <dbReference type="NCBI Taxonomy" id="1123029"/>
    <lineage>
        <taxon>Bacteria</taxon>
        <taxon>Pseudomonadati</taxon>
        <taxon>Pseudomonadota</taxon>
        <taxon>Alphaproteobacteria</taxon>
        <taxon>Hyphomicrobiales</taxon>
        <taxon>Segnochrobactraceae</taxon>
        <taxon>Pseudoxanthobacter</taxon>
    </lineage>
</organism>
<name>A0A1M7ZQ18_9HYPH</name>
<feature type="transmembrane region" description="Helical" evidence="1">
    <location>
        <begin position="80"/>
        <end position="105"/>
    </location>
</feature>
<keyword evidence="1" id="KW-0812">Transmembrane</keyword>